<keyword evidence="2" id="KW-1185">Reference proteome</keyword>
<gene>
    <name evidence="1" type="ORF">AB205_0053290</name>
</gene>
<name>A0A2G9NH79_AQUCT</name>
<reference evidence="2" key="1">
    <citation type="journal article" date="2017" name="Nat. Commun.">
        <title>The North American bullfrog draft genome provides insight into hormonal regulation of long noncoding RNA.</title>
        <authorList>
            <person name="Hammond S.A."/>
            <person name="Warren R.L."/>
            <person name="Vandervalk B.P."/>
            <person name="Kucuk E."/>
            <person name="Khan H."/>
            <person name="Gibb E.A."/>
            <person name="Pandoh P."/>
            <person name="Kirk H."/>
            <person name="Zhao Y."/>
            <person name="Jones M."/>
            <person name="Mungall A.J."/>
            <person name="Coope R."/>
            <person name="Pleasance S."/>
            <person name="Moore R.A."/>
            <person name="Holt R.A."/>
            <person name="Round J.M."/>
            <person name="Ohora S."/>
            <person name="Walle B.V."/>
            <person name="Veldhoen N."/>
            <person name="Helbing C.C."/>
            <person name="Birol I."/>
        </authorList>
    </citation>
    <scope>NUCLEOTIDE SEQUENCE [LARGE SCALE GENOMIC DNA]</scope>
</reference>
<evidence type="ECO:0000313" key="1">
    <source>
        <dbReference type="EMBL" id="PIN90434.1"/>
    </source>
</evidence>
<evidence type="ECO:0000313" key="2">
    <source>
        <dbReference type="Proteomes" id="UP000228934"/>
    </source>
</evidence>
<dbReference type="EMBL" id="KV922867">
    <property type="protein sequence ID" value="PIN90434.1"/>
    <property type="molecule type" value="Genomic_DNA"/>
</dbReference>
<dbReference type="AlphaFoldDB" id="A0A2G9NH79"/>
<dbReference type="Proteomes" id="UP000228934">
    <property type="component" value="Unassembled WGS sequence"/>
</dbReference>
<protein>
    <submittedName>
        <fullName evidence="1">Uncharacterized protein</fullName>
    </submittedName>
</protein>
<proteinExistence type="predicted"/>
<organism evidence="1 2">
    <name type="scientific">Aquarana catesbeiana</name>
    <name type="common">American bullfrog</name>
    <name type="synonym">Rana catesbeiana</name>
    <dbReference type="NCBI Taxonomy" id="8400"/>
    <lineage>
        <taxon>Eukaryota</taxon>
        <taxon>Metazoa</taxon>
        <taxon>Chordata</taxon>
        <taxon>Craniata</taxon>
        <taxon>Vertebrata</taxon>
        <taxon>Euteleostomi</taxon>
        <taxon>Amphibia</taxon>
        <taxon>Batrachia</taxon>
        <taxon>Anura</taxon>
        <taxon>Neobatrachia</taxon>
        <taxon>Ranoidea</taxon>
        <taxon>Ranidae</taxon>
        <taxon>Aquarana</taxon>
    </lineage>
</organism>
<accession>A0A2G9NH79</accession>
<sequence length="105" mass="11943">MFLYILKKTKTQDKKKDMKQPKIVLVLTRKKKKKKQNYLHVIYFILFNTALCRPTIPEHQSAWSLQRRKRAAVERAGAAQADASSVVLASVPGGMIPSSLCLEPF</sequence>
<dbReference type="OrthoDB" id="4187154at2759"/>